<dbReference type="AlphaFoldDB" id="A0ABD0LRH6"/>
<sequence>MHAVYLQLIPPMPAHIQEYLVVLVYERKFIQAERRRVFMSDYRWVKQHTCLKPRGQKLGEKNLLGRLGSPAARNTVSCLLSAAHCKQDDSATVTEREMTTTTVGRQEPALCKRAFWFCERPLAGTTTARRSQYNTSVAAAWEEGRAPNLYSTHAHPTTASRGFRHIVQLQ</sequence>
<dbReference type="Proteomes" id="UP001519460">
    <property type="component" value="Unassembled WGS sequence"/>
</dbReference>
<organism evidence="1 2">
    <name type="scientific">Batillaria attramentaria</name>
    <dbReference type="NCBI Taxonomy" id="370345"/>
    <lineage>
        <taxon>Eukaryota</taxon>
        <taxon>Metazoa</taxon>
        <taxon>Spiralia</taxon>
        <taxon>Lophotrochozoa</taxon>
        <taxon>Mollusca</taxon>
        <taxon>Gastropoda</taxon>
        <taxon>Caenogastropoda</taxon>
        <taxon>Sorbeoconcha</taxon>
        <taxon>Cerithioidea</taxon>
        <taxon>Batillariidae</taxon>
        <taxon>Batillaria</taxon>
    </lineage>
</organism>
<dbReference type="EMBL" id="JACVVK020000030">
    <property type="protein sequence ID" value="KAK7501756.1"/>
    <property type="molecule type" value="Genomic_DNA"/>
</dbReference>
<gene>
    <name evidence="1" type="ORF">BaRGS_00007187</name>
</gene>
<reference evidence="1 2" key="1">
    <citation type="journal article" date="2023" name="Sci. Data">
        <title>Genome assembly of the Korean intertidal mud-creeper Batillaria attramentaria.</title>
        <authorList>
            <person name="Patra A.K."/>
            <person name="Ho P.T."/>
            <person name="Jun S."/>
            <person name="Lee S.J."/>
            <person name="Kim Y."/>
            <person name="Won Y.J."/>
        </authorList>
    </citation>
    <scope>NUCLEOTIDE SEQUENCE [LARGE SCALE GENOMIC DNA]</scope>
    <source>
        <strain evidence="1">Wonlab-2016</strain>
    </source>
</reference>
<keyword evidence="2" id="KW-1185">Reference proteome</keyword>
<accession>A0ABD0LRH6</accession>
<evidence type="ECO:0000313" key="1">
    <source>
        <dbReference type="EMBL" id="KAK7501756.1"/>
    </source>
</evidence>
<evidence type="ECO:0000313" key="2">
    <source>
        <dbReference type="Proteomes" id="UP001519460"/>
    </source>
</evidence>
<comment type="caution">
    <text evidence="1">The sequence shown here is derived from an EMBL/GenBank/DDBJ whole genome shotgun (WGS) entry which is preliminary data.</text>
</comment>
<proteinExistence type="predicted"/>
<protein>
    <submittedName>
        <fullName evidence="1">Uncharacterized protein</fullName>
    </submittedName>
</protein>
<name>A0ABD0LRH6_9CAEN</name>